<dbReference type="AlphaFoldDB" id="A0A3Q7IT41"/>
<dbReference type="Proteomes" id="UP000004994">
    <property type="component" value="Chromosome 11"/>
</dbReference>
<reference evidence="1" key="2">
    <citation type="submission" date="2019-01" db="UniProtKB">
        <authorList>
            <consortium name="EnsemblPlants"/>
        </authorList>
    </citation>
    <scope>IDENTIFICATION</scope>
    <source>
        <strain evidence="1">cv. Heinz 1706</strain>
    </source>
</reference>
<name>A0A3Q7IT41_SOLLC</name>
<reference evidence="1" key="1">
    <citation type="journal article" date="2012" name="Nature">
        <title>The tomato genome sequence provides insights into fleshy fruit evolution.</title>
        <authorList>
            <consortium name="Tomato Genome Consortium"/>
        </authorList>
    </citation>
    <scope>NUCLEOTIDE SEQUENCE [LARGE SCALE GENOMIC DNA]</scope>
    <source>
        <strain evidence="1">cv. Heinz 1706</strain>
    </source>
</reference>
<dbReference type="Gramene" id="Solyc11g012563.1.1">
    <property type="protein sequence ID" value="Solyc11g012563.1.1"/>
    <property type="gene ID" value="Solyc11g012563.1"/>
</dbReference>
<protein>
    <submittedName>
        <fullName evidence="1">Uncharacterized protein</fullName>
    </submittedName>
</protein>
<evidence type="ECO:0000313" key="2">
    <source>
        <dbReference type="Proteomes" id="UP000004994"/>
    </source>
</evidence>
<sequence length="63" mass="6910">MSTAVPSSKNDSKSRYAGLMGCFTGFLISKMDFGIRNDLEDGNTARRSINRWEMCGTENGGIN</sequence>
<dbReference type="InParanoid" id="A0A3Q7IT41"/>
<accession>A0A3Q7IT41</accession>
<proteinExistence type="predicted"/>
<keyword evidence="2" id="KW-1185">Reference proteome</keyword>
<evidence type="ECO:0000313" key="1">
    <source>
        <dbReference type="EnsemblPlants" id="Solyc11g012563.1.1"/>
    </source>
</evidence>
<dbReference type="EnsemblPlants" id="Solyc11g012563.1.1">
    <property type="protein sequence ID" value="Solyc11g012563.1.1"/>
    <property type="gene ID" value="Solyc11g012563.1"/>
</dbReference>
<organism evidence="1">
    <name type="scientific">Solanum lycopersicum</name>
    <name type="common">Tomato</name>
    <name type="synonym">Lycopersicon esculentum</name>
    <dbReference type="NCBI Taxonomy" id="4081"/>
    <lineage>
        <taxon>Eukaryota</taxon>
        <taxon>Viridiplantae</taxon>
        <taxon>Streptophyta</taxon>
        <taxon>Embryophyta</taxon>
        <taxon>Tracheophyta</taxon>
        <taxon>Spermatophyta</taxon>
        <taxon>Magnoliopsida</taxon>
        <taxon>eudicotyledons</taxon>
        <taxon>Gunneridae</taxon>
        <taxon>Pentapetalae</taxon>
        <taxon>asterids</taxon>
        <taxon>lamiids</taxon>
        <taxon>Solanales</taxon>
        <taxon>Solanaceae</taxon>
        <taxon>Solanoideae</taxon>
        <taxon>Solaneae</taxon>
        <taxon>Solanum</taxon>
        <taxon>Solanum subgen. Lycopersicon</taxon>
    </lineage>
</organism>